<dbReference type="SMART" id="SM00996">
    <property type="entry name" value="AdoHcyase"/>
    <property type="match status" value="1"/>
</dbReference>
<evidence type="ECO:0000256" key="4">
    <source>
        <dbReference type="HAMAP-Rule" id="MF_00563"/>
    </source>
</evidence>
<dbReference type="CDD" id="cd00401">
    <property type="entry name" value="SAHH"/>
    <property type="match status" value="1"/>
</dbReference>
<protein>
    <recommendedName>
        <fullName evidence="4">Adenosylhomocysteinase</fullName>
        <ecNumber evidence="4">3.13.2.1</ecNumber>
    </recommendedName>
    <alternativeName>
        <fullName evidence="4">S-adenosyl-L-homocysteine hydrolase</fullName>
        <shortName evidence="4">AdoHcyase</shortName>
    </alternativeName>
</protein>
<keyword evidence="2 4" id="KW-0554">One-carbon metabolism</keyword>
<reference evidence="8 9" key="1">
    <citation type="submission" date="2021-02" db="EMBL/GenBank/DDBJ databases">
        <title>Characterization of Marinitoga sp. nov. str. BP5-C20A.</title>
        <authorList>
            <person name="Erauso G."/>
            <person name="Postec A."/>
        </authorList>
    </citation>
    <scope>NUCLEOTIDE SEQUENCE [LARGE SCALE GENOMIC DNA]</scope>
    <source>
        <strain evidence="8 9">BP5-C20A</strain>
    </source>
</reference>
<dbReference type="InterPro" id="IPR042172">
    <property type="entry name" value="Adenosylhomocyst_ase-like_sf"/>
</dbReference>
<keyword evidence="3 4" id="KW-0520">NAD</keyword>
<dbReference type="EMBL" id="CP069362">
    <property type="protein sequence ID" value="WGS65592.1"/>
    <property type="molecule type" value="Genomic_DNA"/>
</dbReference>
<dbReference type="Gene3D" id="3.40.50.1480">
    <property type="entry name" value="Adenosylhomocysteinase-like"/>
    <property type="match status" value="1"/>
</dbReference>
<dbReference type="GO" id="GO:0016787">
    <property type="term" value="F:hydrolase activity"/>
    <property type="evidence" value="ECO:0007669"/>
    <property type="project" value="UniProtKB-KW"/>
</dbReference>
<proteinExistence type="inferred from homology"/>
<comment type="cofactor">
    <cofactor evidence="4 5">
        <name>NAD(+)</name>
        <dbReference type="ChEBI" id="CHEBI:57540"/>
    </cofactor>
    <text evidence="4 5">Binds 1 NAD(+) per subunit.</text>
</comment>
<name>A0ABY8PSJ4_9BACT</name>
<dbReference type="InterPro" id="IPR015878">
    <property type="entry name" value="Ado_hCys_hydrolase_NAD-bd"/>
</dbReference>
<comment type="pathway">
    <text evidence="4 5">Amino-acid biosynthesis; L-homocysteine biosynthesis; L-homocysteine from S-adenosyl-L-homocysteine: step 1/1.</text>
</comment>
<dbReference type="Pfam" id="PF00670">
    <property type="entry name" value="AdoHcyase_NAD"/>
    <property type="match status" value="1"/>
</dbReference>
<sequence length="407" mass="45433">MNLVESGRKKIEWVKQHMKVLNTLKEMYMDEQPFKGINISMSIHLEAKTAYTAVVLHELGANVAITSSNPLSTQDDVAEALKTYGVNVYAKRTPDEELYWKNIDKVLAIKPNIVIDDGADLGVRIVEKYPELLENIWGINEETTTGIKRYKALLKDGKLKVPVIDVNDSYMKYLFDNRYGTGQSTWDGIIRSTNLTVAGKNVVVAGYGWCGKGVAMRAKGLGAKVIVTEVDPIKAIEAVMDGFEVMPMDEAAKIGDFFVTVTGDTDVIVERHFLSMKDGVVLANAGHFDIEVKVADLERINVEKKEVRNGVTQYTMPNGNKLYLLGMGRLVNLVNGDGHPVEIMDLSFSLQLEGAKYLKENKGKIDIDVRPVPYEVDLKIAKIKLKSMGIEIDELTPEQIEYLNSWK</sequence>
<evidence type="ECO:0000256" key="2">
    <source>
        <dbReference type="ARBA" id="ARBA00022563"/>
    </source>
</evidence>
<evidence type="ECO:0000256" key="3">
    <source>
        <dbReference type="ARBA" id="ARBA00023027"/>
    </source>
</evidence>
<evidence type="ECO:0000259" key="7">
    <source>
        <dbReference type="SMART" id="SM00997"/>
    </source>
</evidence>
<feature type="domain" description="S-adenosyl-L-homocysteine hydrolase NAD binding" evidence="7">
    <location>
        <begin position="177"/>
        <end position="338"/>
    </location>
</feature>
<dbReference type="SUPFAM" id="SSF51735">
    <property type="entry name" value="NAD(P)-binding Rossmann-fold domains"/>
    <property type="match status" value="1"/>
</dbReference>
<dbReference type="PROSITE" id="PS00739">
    <property type="entry name" value="ADOHCYASE_2"/>
    <property type="match status" value="1"/>
</dbReference>
<keyword evidence="9" id="KW-1185">Reference proteome</keyword>
<accession>A0ABY8PSJ4</accession>
<feature type="binding site" evidence="4">
    <location>
        <begin position="285"/>
        <end position="287"/>
    </location>
    <ligand>
        <name>NAD(+)</name>
        <dbReference type="ChEBI" id="CHEBI:57540"/>
    </ligand>
</feature>
<dbReference type="HAMAP" id="MF_00563">
    <property type="entry name" value="AdoHcyase"/>
    <property type="match status" value="1"/>
</dbReference>
<dbReference type="Proteomes" id="UP001232493">
    <property type="component" value="Chromosome"/>
</dbReference>
<keyword evidence="4 5" id="KW-0378">Hydrolase</keyword>
<dbReference type="PANTHER" id="PTHR23420">
    <property type="entry name" value="ADENOSYLHOMOCYSTEINASE"/>
    <property type="match status" value="1"/>
</dbReference>
<evidence type="ECO:0000313" key="9">
    <source>
        <dbReference type="Proteomes" id="UP001232493"/>
    </source>
</evidence>
<dbReference type="InterPro" id="IPR036291">
    <property type="entry name" value="NAD(P)-bd_dom_sf"/>
</dbReference>
<evidence type="ECO:0000256" key="1">
    <source>
        <dbReference type="ARBA" id="ARBA00007122"/>
    </source>
</evidence>
<dbReference type="SUPFAM" id="SSF52283">
    <property type="entry name" value="Formate/glycerate dehydrogenase catalytic domain-like"/>
    <property type="match status" value="1"/>
</dbReference>
<dbReference type="NCBIfam" id="NF004005">
    <property type="entry name" value="PRK05476.2-3"/>
    <property type="match status" value="1"/>
</dbReference>
<feature type="binding site" evidence="4">
    <location>
        <position position="176"/>
    </location>
    <ligand>
        <name>substrate</name>
    </ligand>
</feature>
<dbReference type="PIRSF" id="PIRSF001109">
    <property type="entry name" value="Ad_hcy_hydrolase"/>
    <property type="match status" value="1"/>
</dbReference>
<feature type="binding site" evidence="4">
    <location>
        <begin position="206"/>
        <end position="211"/>
    </location>
    <ligand>
        <name>NAD(+)</name>
        <dbReference type="ChEBI" id="CHEBI:57540"/>
    </ligand>
</feature>
<comment type="subcellular location">
    <subcellularLocation>
        <location evidence="4">Cytoplasm</location>
    </subcellularLocation>
</comment>
<comment type="function">
    <text evidence="4">May play a key role in the regulation of the intracellular concentration of adenosylhomocysteine.</text>
</comment>
<dbReference type="NCBIfam" id="TIGR00936">
    <property type="entry name" value="ahcY"/>
    <property type="match status" value="1"/>
</dbReference>
<keyword evidence="4" id="KW-0963">Cytoplasm</keyword>
<dbReference type="PANTHER" id="PTHR23420:SF0">
    <property type="entry name" value="ADENOSYLHOMOCYSTEINASE"/>
    <property type="match status" value="1"/>
</dbReference>
<feature type="binding site" evidence="4">
    <location>
        <position position="142"/>
    </location>
    <ligand>
        <name>substrate</name>
    </ligand>
</feature>
<feature type="binding site" evidence="4">
    <location>
        <position position="177"/>
    </location>
    <ligand>
        <name>NAD(+)</name>
        <dbReference type="ChEBI" id="CHEBI:57540"/>
    </ligand>
</feature>
<feature type="binding site" evidence="4">
    <location>
        <position position="332"/>
    </location>
    <ligand>
        <name>NAD(+)</name>
        <dbReference type="ChEBI" id="CHEBI:57540"/>
    </ligand>
</feature>
<dbReference type="PROSITE" id="PS00738">
    <property type="entry name" value="ADOHCYASE_1"/>
    <property type="match status" value="1"/>
</dbReference>
<feature type="binding site" evidence="4">
    <location>
        <position position="117"/>
    </location>
    <ligand>
        <name>substrate</name>
    </ligand>
</feature>
<dbReference type="RefSeq" id="WP_281000171.1">
    <property type="nucleotide sequence ID" value="NZ_CP069362.1"/>
</dbReference>
<comment type="caution">
    <text evidence="4">Lacks conserved residue(s) required for the propagation of feature annotation.</text>
</comment>
<organism evidence="8 9">
    <name type="scientific">Marinitoga aeolica</name>
    <dbReference type="NCBI Taxonomy" id="2809031"/>
    <lineage>
        <taxon>Bacteria</taxon>
        <taxon>Thermotogati</taxon>
        <taxon>Thermotogota</taxon>
        <taxon>Thermotogae</taxon>
        <taxon>Petrotogales</taxon>
        <taxon>Petrotogaceae</taxon>
        <taxon>Marinitoga</taxon>
    </lineage>
</organism>
<comment type="catalytic activity">
    <reaction evidence="4 5">
        <text>S-adenosyl-L-homocysteine + H2O = L-homocysteine + adenosine</text>
        <dbReference type="Rhea" id="RHEA:21708"/>
        <dbReference type="ChEBI" id="CHEBI:15377"/>
        <dbReference type="ChEBI" id="CHEBI:16335"/>
        <dbReference type="ChEBI" id="CHEBI:57856"/>
        <dbReference type="ChEBI" id="CHEBI:58199"/>
        <dbReference type="EC" id="3.13.2.1"/>
    </reaction>
</comment>
<feature type="binding site" evidence="4">
    <location>
        <position position="229"/>
    </location>
    <ligand>
        <name>NAD(+)</name>
        <dbReference type="ChEBI" id="CHEBI:57540"/>
    </ligand>
</feature>
<feature type="binding site" evidence="4">
    <location>
        <position position="172"/>
    </location>
    <ligand>
        <name>substrate</name>
    </ligand>
</feature>
<dbReference type="InterPro" id="IPR020082">
    <property type="entry name" value="S-Ado-L-homoCys_hydrolase_CS"/>
</dbReference>
<evidence type="ECO:0000313" key="8">
    <source>
        <dbReference type="EMBL" id="WGS65592.1"/>
    </source>
</evidence>
<dbReference type="Gene3D" id="3.40.50.720">
    <property type="entry name" value="NAD(P)-binding Rossmann-like Domain"/>
    <property type="match status" value="1"/>
</dbReference>
<evidence type="ECO:0000256" key="5">
    <source>
        <dbReference type="RuleBase" id="RU000548"/>
    </source>
</evidence>
<evidence type="ECO:0000256" key="6">
    <source>
        <dbReference type="RuleBase" id="RU004166"/>
    </source>
</evidence>
<feature type="binding site" evidence="4">
    <location>
        <begin position="143"/>
        <end position="145"/>
    </location>
    <ligand>
        <name>NAD(+)</name>
        <dbReference type="ChEBI" id="CHEBI:57540"/>
    </ligand>
</feature>
<dbReference type="Pfam" id="PF05221">
    <property type="entry name" value="AdoHcyase"/>
    <property type="match status" value="2"/>
</dbReference>
<dbReference type="SMART" id="SM00997">
    <property type="entry name" value="AdoHcyase_NAD"/>
    <property type="match status" value="1"/>
</dbReference>
<comment type="similarity">
    <text evidence="1 4 6">Belongs to the adenosylhomocysteinase family.</text>
</comment>
<dbReference type="EC" id="3.13.2.1" evidence="4"/>
<gene>
    <name evidence="4" type="primary">ahcY</name>
    <name evidence="8" type="ORF">JRV97_03295</name>
</gene>
<dbReference type="InterPro" id="IPR000043">
    <property type="entry name" value="Adenosylhomocysteinase-like"/>
</dbReference>